<protein>
    <submittedName>
        <fullName evidence="1">Uncharacterized protein</fullName>
    </submittedName>
</protein>
<evidence type="ECO:0000313" key="1">
    <source>
        <dbReference type="EMBL" id="OHT10872.1"/>
    </source>
</evidence>
<keyword evidence="2" id="KW-1185">Reference proteome</keyword>
<gene>
    <name evidence="1" type="ORF">TRFO_19660</name>
</gene>
<dbReference type="Proteomes" id="UP000179807">
    <property type="component" value="Unassembled WGS sequence"/>
</dbReference>
<dbReference type="EMBL" id="MLAK01000599">
    <property type="protein sequence ID" value="OHT10872.1"/>
    <property type="molecule type" value="Genomic_DNA"/>
</dbReference>
<accession>A0A1J4KIV8</accession>
<dbReference type="AlphaFoldDB" id="A0A1J4KIV8"/>
<proteinExistence type="predicted"/>
<sequence length="308" mass="35363">MNEKRFKIFDQLCFNRALETFPEEPGTCPEYTSQFILSILEVSENSDKSTLQNAINFARSWAELGFILPQKVMNRVLRAAFEFPIFIPQLSLLSPFFSNKGWLFNALLKLIREQPDLFFRSIEKNNSVWNFIFKQFDQDFFDKSEILDIEYSERPFSFLSEVLIFEWPSKNSPSSSEISIANNVRLIAEYCLAHPGEVADSILNCIAPLFPNEILPILAGKAEVLNGNNLAYFFSLYSNDNDESDHKKEASDMKNCLTGDSLTMALKLLPKNLKLAQSLVEGLGESEKRIFDEMLSHYNEKTKHFTVT</sequence>
<dbReference type="VEuPathDB" id="TrichDB:TRFO_19660"/>
<dbReference type="GeneID" id="94835626"/>
<reference evidence="1" key="1">
    <citation type="submission" date="2016-10" db="EMBL/GenBank/DDBJ databases">
        <authorList>
            <person name="Benchimol M."/>
            <person name="Almeida L.G."/>
            <person name="Vasconcelos A.T."/>
            <person name="Perreira-Neves A."/>
            <person name="Rosa I.A."/>
            <person name="Tasca T."/>
            <person name="Bogo M.R."/>
            <person name="de Souza W."/>
        </authorList>
    </citation>
    <scope>NUCLEOTIDE SEQUENCE [LARGE SCALE GENOMIC DNA]</scope>
    <source>
        <strain evidence="1">K</strain>
    </source>
</reference>
<name>A0A1J4KIV8_9EUKA</name>
<dbReference type="OrthoDB" id="10581898at2759"/>
<evidence type="ECO:0000313" key="2">
    <source>
        <dbReference type="Proteomes" id="UP000179807"/>
    </source>
</evidence>
<dbReference type="RefSeq" id="XP_068364008.1">
    <property type="nucleotide sequence ID" value="XM_068500922.1"/>
</dbReference>
<comment type="caution">
    <text evidence="1">The sequence shown here is derived from an EMBL/GenBank/DDBJ whole genome shotgun (WGS) entry which is preliminary data.</text>
</comment>
<organism evidence="1 2">
    <name type="scientific">Tritrichomonas foetus</name>
    <dbReference type="NCBI Taxonomy" id="1144522"/>
    <lineage>
        <taxon>Eukaryota</taxon>
        <taxon>Metamonada</taxon>
        <taxon>Parabasalia</taxon>
        <taxon>Tritrichomonadida</taxon>
        <taxon>Tritrichomonadidae</taxon>
        <taxon>Tritrichomonas</taxon>
    </lineage>
</organism>